<dbReference type="InterPro" id="IPR042235">
    <property type="entry name" value="ZP-C_dom"/>
</dbReference>
<dbReference type="Proteomes" id="UP000646548">
    <property type="component" value="Unassembled WGS sequence"/>
</dbReference>
<dbReference type="PANTHER" id="PTHR14002">
    <property type="entry name" value="ENDOGLIN/TGF-BETA RECEPTOR TYPE III"/>
    <property type="match status" value="1"/>
</dbReference>
<name>A0A834CQZ2_ORYME</name>
<keyword evidence="2" id="KW-1015">Disulfide bond</keyword>
<evidence type="ECO:0000313" key="5">
    <source>
        <dbReference type="Proteomes" id="UP000646548"/>
    </source>
</evidence>
<dbReference type="Pfam" id="PF00100">
    <property type="entry name" value="Zona_pellucida"/>
    <property type="match status" value="1"/>
</dbReference>
<evidence type="ECO:0000313" key="4">
    <source>
        <dbReference type="EMBL" id="KAF6732024.1"/>
    </source>
</evidence>
<organism evidence="4 5">
    <name type="scientific">Oryzias melastigma</name>
    <name type="common">Marine medaka</name>
    <dbReference type="NCBI Taxonomy" id="30732"/>
    <lineage>
        <taxon>Eukaryota</taxon>
        <taxon>Metazoa</taxon>
        <taxon>Chordata</taxon>
        <taxon>Craniata</taxon>
        <taxon>Vertebrata</taxon>
        <taxon>Euteleostomi</taxon>
        <taxon>Actinopterygii</taxon>
        <taxon>Neopterygii</taxon>
        <taxon>Teleostei</taxon>
        <taxon>Neoteleostei</taxon>
        <taxon>Acanthomorphata</taxon>
        <taxon>Ovalentaria</taxon>
        <taxon>Atherinomorphae</taxon>
        <taxon>Beloniformes</taxon>
        <taxon>Adrianichthyidae</taxon>
        <taxon>Oryziinae</taxon>
        <taxon>Oryzias</taxon>
    </lineage>
</organism>
<dbReference type="Gene3D" id="2.60.40.4100">
    <property type="entry name" value="Zona pellucida, ZP-C domain"/>
    <property type="match status" value="1"/>
</dbReference>
<dbReference type="AlphaFoldDB" id="A0A834CQZ2"/>
<accession>A0A834CQZ2</accession>
<reference evidence="4" key="1">
    <citation type="journal article" name="BMC Genomics">
        <title>Long-read sequencing and de novo genome assembly of marine medaka (Oryzias melastigma).</title>
        <authorList>
            <person name="Liang P."/>
            <person name="Saqib H.S.A."/>
            <person name="Ni X."/>
            <person name="Shen Y."/>
        </authorList>
    </citation>
    <scope>NUCLEOTIDE SEQUENCE</scope>
    <source>
        <strain evidence="4">Bigg-433</strain>
    </source>
</reference>
<keyword evidence="1" id="KW-0732">Signal</keyword>
<evidence type="ECO:0000256" key="1">
    <source>
        <dbReference type="ARBA" id="ARBA00022729"/>
    </source>
</evidence>
<proteinExistence type="predicted"/>
<gene>
    <name evidence="4" type="ORF">FQA47_009990</name>
</gene>
<dbReference type="InterPro" id="IPR055355">
    <property type="entry name" value="ZP-C"/>
</dbReference>
<protein>
    <submittedName>
        <fullName evidence="4">Alpha-tectorin</fullName>
    </submittedName>
</protein>
<dbReference type="PANTHER" id="PTHR14002:SF50">
    <property type="entry name" value="ALPHA-TECTORIN-LIKE-RELATED"/>
    <property type="match status" value="1"/>
</dbReference>
<comment type="caution">
    <text evidence="4">The sequence shown here is derived from an EMBL/GenBank/DDBJ whole genome shotgun (WGS) entry which is preliminary data.</text>
</comment>
<feature type="domain" description="ZP-C" evidence="3">
    <location>
        <begin position="91"/>
        <end position="163"/>
    </location>
</feature>
<sequence>MSGVERNMVCTAVSVMSTIIDQTMGPTSNGTHFIYENTIQSETAPSENFNQSSEENQLCFSCAYPLSQAQSMDVGINPVESIMKKKLPAGSGSYHIRMTSYTDPDFRFPFTNETDIEVDEMLYVEVKTEGVDQHQLATILDSCWATPINTEDYPIRWDLIINDNATQITGDSKGICLTTTINPSRLDLST</sequence>
<evidence type="ECO:0000256" key="2">
    <source>
        <dbReference type="ARBA" id="ARBA00023157"/>
    </source>
</evidence>
<evidence type="ECO:0000259" key="3">
    <source>
        <dbReference type="Pfam" id="PF00100"/>
    </source>
</evidence>
<dbReference type="EMBL" id="WKFB01000200">
    <property type="protein sequence ID" value="KAF6732024.1"/>
    <property type="molecule type" value="Genomic_DNA"/>
</dbReference>